<dbReference type="SUPFAM" id="SSF74788">
    <property type="entry name" value="Cullin repeat-like"/>
    <property type="match status" value="1"/>
</dbReference>
<evidence type="ECO:0000256" key="4">
    <source>
        <dbReference type="SAM" id="MobiDB-lite"/>
    </source>
</evidence>
<accession>A0A218VYT0</accession>
<dbReference type="STRING" id="22663.A0A218VYT0"/>
<dbReference type="InterPro" id="IPR046364">
    <property type="entry name" value="Exo70_C"/>
</dbReference>
<keyword evidence="2 3" id="KW-0813">Transport</keyword>
<dbReference type="Pfam" id="PF20669">
    <property type="entry name" value="Exo70_N"/>
    <property type="match status" value="1"/>
</dbReference>
<dbReference type="GeneID" id="116213775"/>
<dbReference type="InterPro" id="IPR016159">
    <property type="entry name" value="Cullin_repeat-like_dom_sf"/>
</dbReference>
<proteinExistence type="inferred from homology"/>
<evidence type="ECO:0000256" key="1">
    <source>
        <dbReference type="ARBA" id="ARBA00006756"/>
    </source>
</evidence>
<dbReference type="PANTHER" id="PTHR12542">
    <property type="entry name" value="EXOCYST COMPLEX PROTEIN EXO70"/>
    <property type="match status" value="1"/>
</dbReference>
<keyword evidence="3" id="KW-0268">Exocytosis</keyword>
<dbReference type="GO" id="GO:0000145">
    <property type="term" value="C:exocyst"/>
    <property type="evidence" value="ECO:0007669"/>
    <property type="project" value="InterPro"/>
</dbReference>
<dbReference type="GO" id="GO:0015031">
    <property type="term" value="P:protein transport"/>
    <property type="evidence" value="ECO:0007669"/>
    <property type="project" value="UniProtKB-KW"/>
</dbReference>
<comment type="similarity">
    <text evidence="1 3">Belongs to the EXO70 family.</text>
</comment>
<dbReference type="Proteomes" id="UP000197138">
    <property type="component" value="Unassembled WGS sequence"/>
</dbReference>
<reference evidence="6" key="2">
    <citation type="submission" date="2017-06" db="EMBL/GenBank/DDBJ databases">
        <title>The pomegranate genome and the genomics of punicalagin biosynthesis.</title>
        <authorList>
            <person name="Xu C."/>
        </authorList>
    </citation>
    <scope>NUCLEOTIDE SEQUENCE [LARGE SCALE GENOMIC DNA]</scope>
    <source>
        <tissue evidence="6">Fresh leaf</tissue>
    </source>
</reference>
<dbReference type="PANTHER" id="PTHR12542:SF92">
    <property type="entry name" value="EXOCYST COMPLEX COMPONENT EXO70E2"/>
    <property type="match status" value="1"/>
</dbReference>
<reference evidence="8" key="1">
    <citation type="journal article" date="2017" name="Plant J.">
        <title>The pomegranate (Punica granatum L.) genome and the genomics of punicalagin biosynthesis.</title>
        <authorList>
            <person name="Qin G."/>
            <person name="Xu C."/>
            <person name="Ming R."/>
            <person name="Tang H."/>
            <person name="Guyot R."/>
            <person name="Kramer E.M."/>
            <person name="Hu Y."/>
            <person name="Yi X."/>
            <person name="Qi Y."/>
            <person name="Xu X."/>
            <person name="Gao Z."/>
            <person name="Pan H."/>
            <person name="Jian J."/>
            <person name="Tian Y."/>
            <person name="Yue Z."/>
            <person name="Xu Y."/>
        </authorList>
    </citation>
    <scope>NUCLEOTIDE SEQUENCE [LARGE SCALE GENOMIC DNA]</scope>
    <source>
        <strain evidence="8">cv. Dabenzi</strain>
    </source>
</reference>
<protein>
    <recommendedName>
        <fullName evidence="3">Exocyst subunit Exo70 family protein</fullName>
    </recommendedName>
</protein>
<dbReference type="Proteomes" id="UP000233551">
    <property type="component" value="Unassembled WGS sequence"/>
</dbReference>
<dbReference type="Pfam" id="PF03081">
    <property type="entry name" value="Exo70_C"/>
    <property type="match status" value="1"/>
</dbReference>
<gene>
    <name evidence="6" type="ORF">CDL15_Pgr008820</name>
    <name evidence="7" type="ORF">CRG98_031871</name>
</gene>
<evidence type="ECO:0000313" key="8">
    <source>
        <dbReference type="Proteomes" id="UP000197138"/>
    </source>
</evidence>
<sequence length="644" mass="73242">MGDCGFTITNHEVQHHIAAAAQHILMALKACRNLTDDNRKVLSDLNSYLPNEMILGESGGGMLMDMEEQIRHSEGIIMRWESHEGMIWDSGLAQASEYLNSVREIQKIVVAIGGLPVPSGGKPRELCLRAHCILQIAMSKLEEELIHILIQHKQCYEPEYMSFRSCVEDVVYDESFVSAEDEAMESVSRGDNSGSSSEQCLVDLVRPEVISAIKSIADVMSASKHDKEFCRAFVGARKDALDEYLVILGMEQLTFEDAMKMDWKALSCEIKKWVWALRIIIRVYLRSEKWLCNQILGELGPVSLSCTFIEIAGAAMLLFLNFGEAVAMGPRQPERLFRVLDMYEVLADLLFDIDTLFIEDAGSFIRTEFHELLARLGNYVKGAFSEFRNCIASDQPRKAFSSGVHPFTNYAMNYIKTFTAYRETLDLLLRNPEEDGMDPSPETEKGAEDSSYSSCPLARHARLLASILEANLENRSKLLKDESLQHIFLMNNIHYMVKKIKDSDLRQYFGDEWIRKQIGTFQHHATDYIRATWSSALSLLNDSRRLDLNPFNRSTPRDKCKNFVAAFEEVYKSQTGCLVPDPELREDLQISTSQKVIQAYRSFLGKNSAQIGDKYIKYNADDMEKLVLDFFSGSSRSLRSSRRR</sequence>
<name>A0A218VYT0_PUNGR</name>
<keyword evidence="9" id="KW-1185">Reference proteome</keyword>
<evidence type="ECO:0000256" key="2">
    <source>
        <dbReference type="ARBA" id="ARBA00022448"/>
    </source>
</evidence>
<dbReference type="OrthoDB" id="1922221at2759"/>
<dbReference type="AlphaFoldDB" id="A0A218VYT0"/>
<organism evidence="6 8">
    <name type="scientific">Punica granatum</name>
    <name type="common">Pomegranate</name>
    <dbReference type="NCBI Taxonomy" id="22663"/>
    <lineage>
        <taxon>Eukaryota</taxon>
        <taxon>Viridiplantae</taxon>
        <taxon>Streptophyta</taxon>
        <taxon>Embryophyta</taxon>
        <taxon>Tracheophyta</taxon>
        <taxon>Spermatophyta</taxon>
        <taxon>Magnoliopsida</taxon>
        <taxon>eudicotyledons</taxon>
        <taxon>Gunneridae</taxon>
        <taxon>Pentapetalae</taxon>
        <taxon>rosids</taxon>
        <taxon>malvids</taxon>
        <taxon>Myrtales</taxon>
        <taxon>Lythraceae</taxon>
        <taxon>Punica</taxon>
    </lineage>
</organism>
<keyword evidence="3" id="KW-0653">Protein transport</keyword>
<feature type="domain" description="Exocyst complex subunit Exo70 C-terminal" evidence="5">
    <location>
        <begin position="271"/>
        <end position="628"/>
    </location>
</feature>
<evidence type="ECO:0000259" key="5">
    <source>
        <dbReference type="Pfam" id="PF03081"/>
    </source>
</evidence>
<dbReference type="EMBL" id="PGOL01002464">
    <property type="protein sequence ID" value="PKI47738.1"/>
    <property type="molecule type" value="Genomic_DNA"/>
</dbReference>
<comment type="function">
    <text evidence="3">Component of the exocyst complex.</text>
</comment>
<feature type="region of interest" description="Disordered" evidence="4">
    <location>
        <begin position="432"/>
        <end position="452"/>
    </location>
</feature>
<dbReference type="InterPro" id="IPR004140">
    <property type="entry name" value="Exo70"/>
</dbReference>
<dbReference type="Gene3D" id="1.20.1280.170">
    <property type="entry name" value="Exocyst complex component Exo70"/>
    <property type="match status" value="1"/>
</dbReference>
<dbReference type="GO" id="GO:0006887">
    <property type="term" value="P:exocytosis"/>
    <property type="evidence" value="ECO:0007669"/>
    <property type="project" value="UniProtKB-KW"/>
</dbReference>
<evidence type="ECO:0000313" key="6">
    <source>
        <dbReference type="EMBL" id="OWM65230.1"/>
    </source>
</evidence>
<comment type="caution">
    <text evidence="6">The sequence shown here is derived from an EMBL/GenBank/DDBJ whole genome shotgun (WGS) entry which is preliminary data.</text>
</comment>
<reference evidence="7 9" key="3">
    <citation type="submission" date="2017-11" db="EMBL/GenBank/DDBJ databases">
        <title>De-novo sequencing of pomegranate (Punica granatum L.) genome.</title>
        <authorList>
            <person name="Akparov Z."/>
            <person name="Amiraslanov A."/>
            <person name="Hajiyeva S."/>
            <person name="Abbasov M."/>
            <person name="Kaur K."/>
            <person name="Hamwieh A."/>
            <person name="Solovyev V."/>
            <person name="Salamov A."/>
            <person name="Braich B."/>
            <person name="Kosarev P."/>
            <person name="Mahmoud A."/>
            <person name="Hajiyev E."/>
            <person name="Babayeva S."/>
            <person name="Izzatullayeva V."/>
            <person name="Mammadov A."/>
            <person name="Mammadov A."/>
            <person name="Sharifova S."/>
            <person name="Ojaghi J."/>
            <person name="Eynullazada K."/>
            <person name="Bayramov B."/>
            <person name="Abdulazimova A."/>
            <person name="Shahmuradov I."/>
        </authorList>
    </citation>
    <scope>NUCLEOTIDE SEQUENCE [LARGE SCALE GENOMIC DNA]</scope>
    <source>
        <strain evidence="7">AG2017</strain>
        <strain evidence="9">cv. AG2017</strain>
        <tissue evidence="7">Leaf</tissue>
    </source>
</reference>
<evidence type="ECO:0000313" key="7">
    <source>
        <dbReference type="EMBL" id="PKI47738.1"/>
    </source>
</evidence>
<dbReference type="GO" id="GO:0005546">
    <property type="term" value="F:phosphatidylinositol-4,5-bisphosphate binding"/>
    <property type="evidence" value="ECO:0007669"/>
    <property type="project" value="InterPro"/>
</dbReference>
<evidence type="ECO:0000313" key="9">
    <source>
        <dbReference type="Proteomes" id="UP000233551"/>
    </source>
</evidence>
<dbReference type="EMBL" id="MTKT01005615">
    <property type="protein sequence ID" value="OWM65230.1"/>
    <property type="molecule type" value="Genomic_DNA"/>
</dbReference>
<evidence type="ECO:0000256" key="3">
    <source>
        <dbReference type="RuleBase" id="RU365026"/>
    </source>
</evidence>